<keyword evidence="4 5" id="KW-0720">Serine protease</keyword>
<accession>A0A9D2GSH1</accession>
<dbReference type="Proteomes" id="UP000824176">
    <property type="component" value="Unassembled WGS sequence"/>
</dbReference>
<dbReference type="Pfam" id="PF03572">
    <property type="entry name" value="Peptidase_S41"/>
    <property type="match status" value="1"/>
</dbReference>
<keyword evidence="3 5" id="KW-0378">Hydrolase</keyword>
<feature type="domain" description="PDZ" evidence="6">
    <location>
        <begin position="112"/>
        <end position="180"/>
    </location>
</feature>
<dbReference type="InterPro" id="IPR036034">
    <property type="entry name" value="PDZ_sf"/>
</dbReference>
<dbReference type="InterPro" id="IPR029045">
    <property type="entry name" value="ClpP/crotonase-like_dom_sf"/>
</dbReference>
<evidence type="ECO:0000256" key="1">
    <source>
        <dbReference type="ARBA" id="ARBA00009179"/>
    </source>
</evidence>
<dbReference type="PANTHER" id="PTHR32060:SF30">
    <property type="entry name" value="CARBOXY-TERMINAL PROCESSING PROTEASE CTPA"/>
    <property type="match status" value="1"/>
</dbReference>
<dbReference type="Gene3D" id="2.30.42.10">
    <property type="match status" value="1"/>
</dbReference>
<dbReference type="SUPFAM" id="SSF50156">
    <property type="entry name" value="PDZ domain-like"/>
    <property type="match status" value="1"/>
</dbReference>
<reference evidence="7" key="2">
    <citation type="submission" date="2021-04" db="EMBL/GenBank/DDBJ databases">
        <authorList>
            <person name="Gilroy R."/>
        </authorList>
    </citation>
    <scope>NUCLEOTIDE SEQUENCE</scope>
    <source>
        <strain evidence="7">ChiW4-1371</strain>
    </source>
</reference>
<dbReference type="SMART" id="SM00228">
    <property type="entry name" value="PDZ"/>
    <property type="match status" value="1"/>
</dbReference>
<keyword evidence="2 5" id="KW-0645">Protease</keyword>
<sequence length="460" mass="50489">MKIIQKILFLVVPVVFISFAMIQLSSNSSQSEAYAADSEGTAVNKLLAQVSSKGKYNPDDQYQALETFMGVLDLVDKNYVEEIDKKEAIYGAIKGMLEELDPHSSFMTPEEFDSFQQSTSGSFGGLGITITMKNDMLTVMSAIEDTPAWKAGIKGGDIIALINGEPTSNMTLDEAVKKMRGKSGSKIKLTITRKGEDKPIDLTLTRAVIKIKSVKYDMIDNELGYIRLTQFQENSYKEMSDAVKALVNSGAKGILLDLRNNGGGLLNEAISIASIFLPVNQTVVFTRERDKQEKHYKTEAVNYSNRNIPMVILVNEWSASASEIIAGCMQDYKRAVIVGKSTFGKGSVQSIIPLPDKSAVRLTTSRYYTPAARSIQGVGIKPDVEVEAGKIEYNSDYYVIKEKDLSGHLKGENEKDNSSALVDDAIKRASQVLPLNDDLQYISAVQVLKGMLVYGSSSNK</sequence>
<dbReference type="FunFam" id="3.30.750.44:FF:000001">
    <property type="entry name" value="S41 family peptidase"/>
    <property type="match status" value="1"/>
</dbReference>
<dbReference type="Pfam" id="PF00595">
    <property type="entry name" value="PDZ"/>
    <property type="match status" value="1"/>
</dbReference>
<evidence type="ECO:0000313" key="7">
    <source>
        <dbReference type="EMBL" id="HIZ88396.1"/>
    </source>
</evidence>
<dbReference type="Gene3D" id="3.30.750.44">
    <property type="match status" value="1"/>
</dbReference>
<evidence type="ECO:0000256" key="5">
    <source>
        <dbReference type="RuleBase" id="RU004404"/>
    </source>
</evidence>
<evidence type="ECO:0000256" key="2">
    <source>
        <dbReference type="ARBA" id="ARBA00022670"/>
    </source>
</evidence>
<dbReference type="InterPro" id="IPR004447">
    <property type="entry name" value="Peptidase_S41A"/>
</dbReference>
<organism evidence="7 8">
    <name type="scientific">Candidatus Mucispirillum faecigallinarum</name>
    <dbReference type="NCBI Taxonomy" id="2838699"/>
    <lineage>
        <taxon>Bacteria</taxon>
        <taxon>Pseudomonadati</taxon>
        <taxon>Deferribacterota</taxon>
        <taxon>Deferribacteres</taxon>
        <taxon>Deferribacterales</taxon>
        <taxon>Mucispirillaceae</taxon>
        <taxon>Mucispirillum</taxon>
    </lineage>
</organism>
<dbReference type="GO" id="GO:0008236">
    <property type="term" value="F:serine-type peptidase activity"/>
    <property type="evidence" value="ECO:0007669"/>
    <property type="project" value="UniProtKB-KW"/>
</dbReference>
<dbReference type="CDD" id="cd07560">
    <property type="entry name" value="Peptidase_S41_CPP"/>
    <property type="match status" value="1"/>
</dbReference>
<dbReference type="InterPro" id="IPR001478">
    <property type="entry name" value="PDZ"/>
</dbReference>
<dbReference type="Pfam" id="PF22694">
    <property type="entry name" value="CtpB_N-like"/>
    <property type="match status" value="1"/>
</dbReference>
<dbReference type="NCBIfam" id="TIGR00225">
    <property type="entry name" value="prc"/>
    <property type="match status" value="1"/>
</dbReference>
<dbReference type="EMBL" id="DXAQ01000007">
    <property type="protein sequence ID" value="HIZ88396.1"/>
    <property type="molecule type" value="Genomic_DNA"/>
</dbReference>
<dbReference type="AlphaFoldDB" id="A0A9D2GSH1"/>
<name>A0A9D2GSH1_9BACT</name>
<proteinExistence type="inferred from homology"/>
<evidence type="ECO:0000259" key="6">
    <source>
        <dbReference type="PROSITE" id="PS50106"/>
    </source>
</evidence>
<evidence type="ECO:0000256" key="3">
    <source>
        <dbReference type="ARBA" id="ARBA00022801"/>
    </source>
</evidence>
<dbReference type="CDD" id="cd06782">
    <property type="entry name" value="cpPDZ_CPP-like"/>
    <property type="match status" value="1"/>
</dbReference>
<dbReference type="PROSITE" id="PS50106">
    <property type="entry name" value="PDZ"/>
    <property type="match status" value="1"/>
</dbReference>
<dbReference type="InterPro" id="IPR005151">
    <property type="entry name" value="Tail-specific_protease"/>
</dbReference>
<dbReference type="GO" id="GO:0007165">
    <property type="term" value="P:signal transduction"/>
    <property type="evidence" value="ECO:0007669"/>
    <property type="project" value="TreeGrafter"/>
</dbReference>
<gene>
    <name evidence="7" type="ORF">H9804_00485</name>
</gene>
<dbReference type="InterPro" id="IPR055210">
    <property type="entry name" value="CtpA/B_N"/>
</dbReference>
<protein>
    <submittedName>
        <fullName evidence="7">S41 family peptidase</fullName>
    </submittedName>
</protein>
<dbReference type="FunFam" id="2.30.42.10:FF:000063">
    <property type="entry name" value="Peptidase, S41 family"/>
    <property type="match status" value="1"/>
</dbReference>
<comment type="caution">
    <text evidence="7">The sequence shown here is derived from an EMBL/GenBank/DDBJ whole genome shotgun (WGS) entry which is preliminary data.</text>
</comment>
<reference evidence="7" key="1">
    <citation type="journal article" date="2021" name="PeerJ">
        <title>Extensive microbial diversity within the chicken gut microbiome revealed by metagenomics and culture.</title>
        <authorList>
            <person name="Gilroy R."/>
            <person name="Ravi A."/>
            <person name="Getino M."/>
            <person name="Pursley I."/>
            <person name="Horton D.L."/>
            <person name="Alikhan N.F."/>
            <person name="Baker D."/>
            <person name="Gharbi K."/>
            <person name="Hall N."/>
            <person name="Watson M."/>
            <person name="Adriaenssens E.M."/>
            <person name="Foster-Nyarko E."/>
            <person name="Jarju S."/>
            <person name="Secka A."/>
            <person name="Antonio M."/>
            <person name="Oren A."/>
            <person name="Chaudhuri R.R."/>
            <person name="La Ragione R."/>
            <person name="Hildebrand F."/>
            <person name="Pallen M.J."/>
        </authorList>
    </citation>
    <scope>NUCLEOTIDE SEQUENCE</scope>
    <source>
        <strain evidence="7">ChiW4-1371</strain>
    </source>
</reference>
<evidence type="ECO:0000256" key="4">
    <source>
        <dbReference type="ARBA" id="ARBA00022825"/>
    </source>
</evidence>
<dbReference type="SUPFAM" id="SSF52096">
    <property type="entry name" value="ClpP/crotonase"/>
    <property type="match status" value="1"/>
</dbReference>
<comment type="similarity">
    <text evidence="1 5">Belongs to the peptidase S41A family.</text>
</comment>
<dbReference type="Gene3D" id="3.90.226.10">
    <property type="entry name" value="2-enoyl-CoA Hydratase, Chain A, domain 1"/>
    <property type="match status" value="1"/>
</dbReference>
<evidence type="ECO:0000313" key="8">
    <source>
        <dbReference type="Proteomes" id="UP000824176"/>
    </source>
</evidence>
<dbReference type="SMART" id="SM00245">
    <property type="entry name" value="TSPc"/>
    <property type="match status" value="1"/>
</dbReference>
<dbReference type="GO" id="GO:0030288">
    <property type="term" value="C:outer membrane-bounded periplasmic space"/>
    <property type="evidence" value="ECO:0007669"/>
    <property type="project" value="TreeGrafter"/>
</dbReference>
<dbReference type="PANTHER" id="PTHR32060">
    <property type="entry name" value="TAIL-SPECIFIC PROTEASE"/>
    <property type="match status" value="1"/>
</dbReference>
<dbReference type="GO" id="GO:0006508">
    <property type="term" value="P:proteolysis"/>
    <property type="evidence" value="ECO:0007669"/>
    <property type="project" value="UniProtKB-KW"/>
</dbReference>
<dbReference type="GO" id="GO:0004175">
    <property type="term" value="F:endopeptidase activity"/>
    <property type="evidence" value="ECO:0007669"/>
    <property type="project" value="TreeGrafter"/>
</dbReference>